<dbReference type="EMBL" id="MFYX01000011">
    <property type="protein sequence ID" value="OGK07222.1"/>
    <property type="molecule type" value="Genomic_DNA"/>
</dbReference>
<keyword evidence="1" id="KW-1133">Transmembrane helix</keyword>
<dbReference type="InterPro" id="IPR011990">
    <property type="entry name" value="TPR-like_helical_dom_sf"/>
</dbReference>
<organism evidence="3 4">
    <name type="scientific">Candidatus Raymondbacteria bacterium RIFOXYD12_FULL_49_13</name>
    <dbReference type="NCBI Taxonomy" id="1817890"/>
    <lineage>
        <taxon>Bacteria</taxon>
        <taxon>Raymondiibacteriota</taxon>
    </lineage>
</organism>
<feature type="transmembrane region" description="Helical" evidence="1">
    <location>
        <begin position="103"/>
        <end position="124"/>
    </location>
</feature>
<protein>
    <recommendedName>
        <fullName evidence="2">FecR protein domain-containing protein</fullName>
    </recommendedName>
</protein>
<dbReference type="PANTHER" id="PTHR30273:SF2">
    <property type="entry name" value="PROTEIN FECR"/>
    <property type="match status" value="1"/>
</dbReference>
<keyword evidence="1" id="KW-0812">Transmembrane</keyword>
<dbReference type="PANTHER" id="PTHR30273">
    <property type="entry name" value="PERIPLASMIC SIGNAL SENSOR AND SIGMA FACTOR ACTIVATOR FECR-RELATED"/>
    <property type="match status" value="1"/>
</dbReference>
<gene>
    <name evidence="3" type="ORF">A2519_13925</name>
</gene>
<dbReference type="Gene3D" id="1.25.40.10">
    <property type="entry name" value="Tetratricopeptide repeat domain"/>
    <property type="match status" value="1"/>
</dbReference>
<dbReference type="InterPro" id="IPR012373">
    <property type="entry name" value="Ferrdict_sens_TM"/>
</dbReference>
<dbReference type="SUPFAM" id="SSF48452">
    <property type="entry name" value="TPR-like"/>
    <property type="match status" value="1"/>
</dbReference>
<sequence length="509" mass="56394">MHVHEKIDLLVNGSLGAHDREELTRHVASCASCRDYLNAHLATDALISAVSPTGILNDKEWDDLIQEAVKHKEQGPLFSDAEWHELIETAWEKHATAQKTQSLFKPLFALAACLVVFAGGYLLYSRHMRPSQQSVQIPVTAPAPAPSSAREEILPITDNAVAVLSDNADLVLKKVSSDTVCVNLRHGSAFFSVKKNSFAKFEITTPDARVRVTGTSFQVQVHEKTTEVAVLSGTVIVQFTASGKTLFPGPLQQVLSEKTGPVLSPLPKSIKTRLAKYLDRMPRRQPNASGPRTSVPACSLANDAAQQSNTALSGAAELLSQAYAFSSAGEYEKALDCFEHIKALPEKSRVVQTAWIEAAFIKIRKTGDREAGGHDLQTYISRFSNGTYIEESLVELADLARKEAKIEGLLSILNDYLVRFPKGSYRNDYLYETATLLRQDRKEYARAIPHYTQYIHECPQCSEAENALFWLGVSCREANDPAGARSAFSRYKEQYPRGRWIQELNALEK</sequence>
<accession>A0A1F7FL93</accession>
<evidence type="ECO:0000313" key="3">
    <source>
        <dbReference type="EMBL" id="OGK07222.1"/>
    </source>
</evidence>
<dbReference type="InterPro" id="IPR041916">
    <property type="entry name" value="Anti_sigma_zinc_sf"/>
</dbReference>
<dbReference type="Gene3D" id="2.60.120.1440">
    <property type="match status" value="1"/>
</dbReference>
<dbReference type="Gene3D" id="1.10.10.1320">
    <property type="entry name" value="Anti-sigma factor, zinc-finger domain"/>
    <property type="match status" value="1"/>
</dbReference>
<dbReference type="InterPro" id="IPR019734">
    <property type="entry name" value="TPR_rpt"/>
</dbReference>
<dbReference type="AlphaFoldDB" id="A0A1F7FL93"/>
<evidence type="ECO:0000256" key="1">
    <source>
        <dbReference type="SAM" id="Phobius"/>
    </source>
</evidence>
<reference evidence="3 4" key="1">
    <citation type="journal article" date="2016" name="Nat. Commun.">
        <title>Thousands of microbial genomes shed light on interconnected biogeochemical processes in an aquifer system.</title>
        <authorList>
            <person name="Anantharaman K."/>
            <person name="Brown C.T."/>
            <person name="Hug L.A."/>
            <person name="Sharon I."/>
            <person name="Castelle C.J."/>
            <person name="Probst A.J."/>
            <person name="Thomas B.C."/>
            <person name="Singh A."/>
            <person name="Wilkins M.J."/>
            <person name="Karaoz U."/>
            <person name="Brodie E.L."/>
            <person name="Williams K.H."/>
            <person name="Hubbard S.S."/>
            <person name="Banfield J.F."/>
        </authorList>
    </citation>
    <scope>NUCLEOTIDE SEQUENCE [LARGE SCALE GENOMIC DNA]</scope>
</reference>
<dbReference type="GO" id="GO:0016989">
    <property type="term" value="F:sigma factor antagonist activity"/>
    <property type="evidence" value="ECO:0007669"/>
    <property type="project" value="TreeGrafter"/>
</dbReference>
<feature type="domain" description="FecR protein" evidence="2">
    <location>
        <begin position="156"/>
        <end position="235"/>
    </location>
</feature>
<dbReference type="InterPro" id="IPR006860">
    <property type="entry name" value="FecR"/>
</dbReference>
<evidence type="ECO:0000259" key="2">
    <source>
        <dbReference type="Pfam" id="PF04773"/>
    </source>
</evidence>
<evidence type="ECO:0000313" key="4">
    <source>
        <dbReference type="Proteomes" id="UP000179243"/>
    </source>
</evidence>
<dbReference type="Pfam" id="PF04773">
    <property type="entry name" value="FecR"/>
    <property type="match status" value="1"/>
</dbReference>
<keyword evidence="1" id="KW-0472">Membrane</keyword>
<dbReference type="Proteomes" id="UP000179243">
    <property type="component" value="Unassembled WGS sequence"/>
</dbReference>
<dbReference type="Pfam" id="PF13174">
    <property type="entry name" value="TPR_6"/>
    <property type="match status" value="1"/>
</dbReference>
<proteinExistence type="predicted"/>
<name>A0A1F7FL93_UNCRA</name>
<comment type="caution">
    <text evidence="3">The sequence shown here is derived from an EMBL/GenBank/DDBJ whole genome shotgun (WGS) entry which is preliminary data.</text>
</comment>